<keyword evidence="3" id="KW-0804">Transcription</keyword>
<reference evidence="5" key="1">
    <citation type="submission" date="2021-01" db="EMBL/GenBank/DDBJ databases">
        <title>Outbreak of Burkholderia contaminns endophthalmitis traced to a clinical ventilation system.</title>
        <authorList>
            <person name="Lipuma J."/>
            <person name="Spilker T."/>
            <person name="Kratholm J."/>
        </authorList>
    </citation>
    <scope>NUCLEOTIDE SEQUENCE</scope>
    <source>
        <strain evidence="5">HI4954</strain>
    </source>
</reference>
<feature type="domain" description="HTH lacI-type" evidence="4">
    <location>
        <begin position="18"/>
        <end position="72"/>
    </location>
</feature>
<dbReference type="CDD" id="cd01575">
    <property type="entry name" value="PBP1_GntR"/>
    <property type="match status" value="1"/>
</dbReference>
<sequence length="350" mass="37922">MSDSTKSDARPRRTSGRLTLRDVAEHVGVSQISVSRYFQDPARLSAPLRERIADAVAELGYVPNLVAGGLASARSRVIGMVIPNISGPIFANTIQSFSDEVTAHGYQLLLASSYFSTDLEENAVRGLLGWSPAALVLTSHFHSPGTEELIEQTQVPVLETWDFQPRRKPLQIGFVHQEAGRIAARHLVERGYRRIAFVLNSAAGDASARERCDGYTEIMREHGREPIVFAPTEAQPMHAGREALLALCSARRTADAIVFANDNLAFGALLSAPGAGIRIPEQCAIVGFGDYPMAEMLTPGLTTVRPPASEIGITAAARIFQLLQEDPPALDALRKSQRPMSCQLIVRASS</sequence>
<keyword evidence="2 5" id="KW-0238">DNA-binding</keyword>
<dbReference type="InterPro" id="IPR010982">
    <property type="entry name" value="Lambda_DNA-bd_dom_sf"/>
</dbReference>
<evidence type="ECO:0000313" key="5">
    <source>
        <dbReference type="EMBL" id="MBK1933102.1"/>
    </source>
</evidence>
<keyword evidence="1" id="KW-0805">Transcription regulation</keyword>
<gene>
    <name evidence="6" type="ORF">J4M89_18280</name>
    <name evidence="5" type="ORF">JIN94_24735</name>
    <name evidence="7" type="ORF">LXE91_35115</name>
</gene>
<dbReference type="OrthoDB" id="8770688at2"/>
<dbReference type="SUPFAM" id="SSF53822">
    <property type="entry name" value="Periplasmic binding protein-like I"/>
    <property type="match status" value="1"/>
</dbReference>
<dbReference type="Proteomes" id="UP000611459">
    <property type="component" value="Unassembled WGS sequence"/>
</dbReference>
<dbReference type="Gene3D" id="3.40.50.2300">
    <property type="match status" value="2"/>
</dbReference>
<evidence type="ECO:0000313" key="7">
    <source>
        <dbReference type="EMBL" id="WFN23167.1"/>
    </source>
</evidence>
<evidence type="ECO:0000256" key="3">
    <source>
        <dbReference type="ARBA" id="ARBA00023163"/>
    </source>
</evidence>
<dbReference type="InterPro" id="IPR000843">
    <property type="entry name" value="HTH_LacI"/>
</dbReference>
<reference evidence="6 9" key="2">
    <citation type="submission" date="2021-03" db="EMBL/GenBank/DDBJ databases">
        <title>Clinical course, treatment and visual outcome of an outbreak of Burkholderia contaminans endophthalmitis following cataract surgery.</title>
        <authorList>
            <person name="Lind C."/>
            <person name="Olsen K."/>
            <person name="Angelsen N.K."/>
            <person name="Krefting E.A."/>
            <person name="Fossen K."/>
            <person name="Gravningen K."/>
            <person name="Depoorter E."/>
            <person name="Vandamme P."/>
            <person name="Bertelsen G."/>
        </authorList>
    </citation>
    <scope>NUCLEOTIDE SEQUENCE [LARGE SCALE GENOMIC DNA]</scope>
    <source>
        <strain evidence="6 9">51242556</strain>
    </source>
</reference>
<dbReference type="EMBL" id="JAGEMX010000005">
    <property type="protein sequence ID" value="MBO1831324.1"/>
    <property type="molecule type" value="Genomic_DNA"/>
</dbReference>
<dbReference type="PROSITE" id="PS50932">
    <property type="entry name" value="HTH_LACI_2"/>
    <property type="match status" value="1"/>
</dbReference>
<dbReference type="Pfam" id="PF00356">
    <property type="entry name" value="LacI"/>
    <property type="match status" value="1"/>
</dbReference>
<dbReference type="InterPro" id="IPR028082">
    <property type="entry name" value="Peripla_BP_I"/>
</dbReference>
<dbReference type="RefSeq" id="WP_039370027.1">
    <property type="nucleotide sequence ID" value="NZ_AP018359.1"/>
</dbReference>
<proteinExistence type="predicted"/>
<dbReference type="SUPFAM" id="SSF47413">
    <property type="entry name" value="lambda repressor-like DNA-binding domains"/>
    <property type="match status" value="1"/>
</dbReference>
<dbReference type="InterPro" id="IPR046335">
    <property type="entry name" value="LacI/GalR-like_sensor"/>
</dbReference>
<evidence type="ECO:0000313" key="6">
    <source>
        <dbReference type="EMBL" id="MBO1831324.1"/>
    </source>
</evidence>
<reference evidence="7 10" key="3">
    <citation type="submission" date="2021-12" db="EMBL/GenBank/DDBJ databases">
        <title>Genomic and phenotypic characterization of three Burkholderia contaminans isolates recovered from different sources.</title>
        <authorList>
            <person name="Lopez De Volder A."/>
            <person name="Fan Y."/>
            <person name="Nunvar J."/>
            <person name="Herrera T."/>
            <person name="Timp W."/>
            <person name="Degrossi J."/>
        </authorList>
    </citation>
    <scope>NUCLEOTIDE SEQUENCE [LARGE SCALE GENOMIC DNA]</scope>
    <source>
        <strain evidence="7 10">LMG 23361</strain>
    </source>
</reference>
<evidence type="ECO:0000313" key="9">
    <source>
        <dbReference type="Proteomes" id="UP000664048"/>
    </source>
</evidence>
<evidence type="ECO:0000313" key="8">
    <source>
        <dbReference type="Proteomes" id="UP000611459"/>
    </source>
</evidence>
<dbReference type="EMBL" id="JAENIB010000012">
    <property type="protein sequence ID" value="MBK1933102.1"/>
    <property type="molecule type" value="Genomic_DNA"/>
</dbReference>
<dbReference type="GO" id="GO:0000976">
    <property type="term" value="F:transcription cis-regulatory region binding"/>
    <property type="evidence" value="ECO:0007669"/>
    <property type="project" value="TreeGrafter"/>
</dbReference>
<dbReference type="SMART" id="SM00354">
    <property type="entry name" value="HTH_LACI"/>
    <property type="match status" value="1"/>
</dbReference>
<keyword evidence="9" id="KW-1185">Reference proteome</keyword>
<dbReference type="GO" id="GO:0003700">
    <property type="term" value="F:DNA-binding transcription factor activity"/>
    <property type="evidence" value="ECO:0007669"/>
    <property type="project" value="TreeGrafter"/>
</dbReference>
<evidence type="ECO:0000256" key="1">
    <source>
        <dbReference type="ARBA" id="ARBA00023015"/>
    </source>
</evidence>
<evidence type="ECO:0000256" key="2">
    <source>
        <dbReference type="ARBA" id="ARBA00023125"/>
    </source>
</evidence>
<organism evidence="5 8">
    <name type="scientific">Burkholderia contaminans</name>
    <dbReference type="NCBI Taxonomy" id="488447"/>
    <lineage>
        <taxon>Bacteria</taxon>
        <taxon>Pseudomonadati</taxon>
        <taxon>Pseudomonadota</taxon>
        <taxon>Betaproteobacteria</taxon>
        <taxon>Burkholderiales</taxon>
        <taxon>Burkholderiaceae</taxon>
        <taxon>Burkholderia</taxon>
        <taxon>Burkholderia cepacia complex</taxon>
    </lineage>
</organism>
<name>A0A1E3FMD5_9BURK</name>
<protein>
    <submittedName>
        <fullName evidence="5">LacI family DNA-binding transcriptional regulator</fullName>
    </submittedName>
</protein>
<dbReference type="PANTHER" id="PTHR30146:SF33">
    <property type="entry name" value="TRANSCRIPTIONAL REGULATOR"/>
    <property type="match status" value="1"/>
</dbReference>
<evidence type="ECO:0000313" key="10">
    <source>
        <dbReference type="Proteomes" id="UP001220209"/>
    </source>
</evidence>
<dbReference type="AlphaFoldDB" id="A0A1E3FMD5"/>
<dbReference type="Gene3D" id="1.10.260.40">
    <property type="entry name" value="lambda repressor-like DNA-binding domains"/>
    <property type="match status" value="1"/>
</dbReference>
<dbReference type="PANTHER" id="PTHR30146">
    <property type="entry name" value="LACI-RELATED TRANSCRIPTIONAL REPRESSOR"/>
    <property type="match status" value="1"/>
</dbReference>
<evidence type="ECO:0000259" key="4">
    <source>
        <dbReference type="PROSITE" id="PS50932"/>
    </source>
</evidence>
<dbReference type="Proteomes" id="UP000664048">
    <property type="component" value="Unassembled WGS sequence"/>
</dbReference>
<dbReference type="GeneID" id="93195015"/>
<dbReference type="Proteomes" id="UP001220209">
    <property type="component" value="Chromosome 3"/>
</dbReference>
<accession>A0A1E3FMD5</accession>
<dbReference type="EMBL" id="CP090642">
    <property type="protein sequence ID" value="WFN23167.1"/>
    <property type="molecule type" value="Genomic_DNA"/>
</dbReference>
<dbReference type="Pfam" id="PF13377">
    <property type="entry name" value="Peripla_BP_3"/>
    <property type="match status" value="1"/>
</dbReference>
<dbReference type="CDD" id="cd01392">
    <property type="entry name" value="HTH_LacI"/>
    <property type="match status" value="1"/>
</dbReference>